<dbReference type="PANTHER" id="PTHR43864">
    <property type="entry name" value="HYPOXANTHINE/GUANINE PHOSPHORIBOSYLTRANSFERASE"/>
    <property type="match status" value="1"/>
</dbReference>
<dbReference type="InterPro" id="IPR029057">
    <property type="entry name" value="PRTase-like"/>
</dbReference>
<name>A0A9X3JFQ1_9LACT</name>
<evidence type="ECO:0000256" key="3">
    <source>
        <dbReference type="ARBA" id="ARBA00023125"/>
    </source>
</evidence>
<dbReference type="SUPFAM" id="SSF53271">
    <property type="entry name" value="PRTase-like"/>
    <property type="match status" value="1"/>
</dbReference>
<dbReference type="InterPro" id="IPR036390">
    <property type="entry name" value="WH_DNA-bd_sf"/>
</dbReference>
<dbReference type="Proteomes" id="UP001146670">
    <property type="component" value="Unassembled WGS sequence"/>
</dbReference>
<dbReference type="InterPro" id="IPR000836">
    <property type="entry name" value="PRTase_dom"/>
</dbReference>
<dbReference type="InterPro" id="IPR036388">
    <property type="entry name" value="WH-like_DNA-bd_sf"/>
</dbReference>
<keyword evidence="4" id="KW-0804">Transcription</keyword>
<dbReference type="Gene3D" id="3.40.50.2020">
    <property type="match status" value="1"/>
</dbReference>
<protein>
    <submittedName>
        <fullName evidence="8">Pur operon repressor</fullName>
    </submittedName>
</protein>
<dbReference type="PANTHER" id="PTHR43864:SF2">
    <property type="entry name" value="PUR OPERON REPRESSOR"/>
    <property type="match status" value="1"/>
</dbReference>
<dbReference type="InterPro" id="IPR015265">
    <property type="entry name" value="PuR_N"/>
</dbReference>
<dbReference type="NCBIfam" id="TIGR01743">
    <property type="entry name" value="purR_Bsub"/>
    <property type="match status" value="1"/>
</dbReference>
<evidence type="ECO:0000313" key="9">
    <source>
        <dbReference type="Proteomes" id="UP001146670"/>
    </source>
</evidence>
<sequence length="271" mass="29949">MKYKRSQRLVDMTQYLLQHPYQLTTLSDFVQRYQTAKSSVSEDVAIIKEQFKQSKLGCIETTAGASGGVRYIPQISKEQAKAAIQKMCQDLNQADRLLPGGYFYLTDVLGDPKYLRLIGQVIASHFAKQEVDAIMTVATKGVPLAQMVSLYLNVPFVIVRRDSKVTEGSTVSINYATKGNPRVEKMELTKSSLPEHSKVILVDDFMNGGGTISGMLAMLKEFKSECVGVSVLCEVASSDRHVECDYYSLMSLTKNADSTAIVDLQPGTMFA</sequence>
<dbReference type="GO" id="GO:0045892">
    <property type="term" value="P:negative regulation of DNA-templated transcription"/>
    <property type="evidence" value="ECO:0007669"/>
    <property type="project" value="InterPro"/>
</dbReference>
<evidence type="ECO:0000256" key="5">
    <source>
        <dbReference type="ARBA" id="ARBA00049656"/>
    </source>
</evidence>
<comment type="caution">
    <text evidence="8">The sequence shown here is derived from an EMBL/GenBank/DDBJ whole genome shotgun (WGS) entry which is preliminary data.</text>
</comment>
<proteinExistence type="inferred from homology"/>
<dbReference type="EMBL" id="JAPRFR010000001">
    <property type="protein sequence ID" value="MCZ0725595.1"/>
    <property type="molecule type" value="Genomic_DNA"/>
</dbReference>
<feature type="domain" description="Bacterial purine repressor N-terminal" evidence="7">
    <location>
        <begin position="4"/>
        <end position="73"/>
    </location>
</feature>
<accession>A0A9X3JFQ1</accession>
<comment type="similarity">
    <text evidence="5">Belongs to the purine/pyrimidine phosphoribosyltransferase family. PurR subfamily.</text>
</comment>
<keyword evidence="9" id="KW-1185">Reference proteome</keyword>
<evidence type="ECO:0000259" key="7">
    <source>
        <dbReference type="Pfam" id="PF09182"/>
    </source>
</evidence>
<evidence type="ECO:0000313" key="8">
    <source>
        <dbReference type="EMBL" id="MCZ0725595.1"/>
    </source>
</evidence>
<organism evidence="8 9">
    <name type="scientific">Aerococcus kribbianus</name>
    <dbReference type="NCBI Taxonomy" id="2999064"/>
    <lineage>
        <taxon>Bacteria</taxon>
        <taxon>Bacillati</taxon>
        <taxon>Bacillota</taxon>
        <taxon>Bacilli</taxon>
        <taxon>Lactobacillales</taxon>
        <taxon>Aerococcaceae</taxon>
        <taxon>Aerococcus</taxon>
    </lineage>
</organism>
<dbReference type="AlphaFoldDB" id="A0A9X3JFQ1"/>
<dbReference type="InterPro" id="IPR050118">
    <property type="entry name" value="Pur/Pyrimidine_PRTase"/>
</dbReference>
<evidence type="ECO:0000259" key="6">
    <source>
        <dbReference type="Pfam" id="PF00156"/>
    </source>
</evidence>
<dbReference type="InterPro" id="IPR010078">
    <property type="entry name" value="PurR_Bsub"/>
</dbReference>
<gene>
    <name evidence="8" type="primary">purR</name>
    <name evidence="8" type="ORF">OW157_03305</name>
</gene>
<evidence type="ECO:0000256" key="4">
    <source>
        <dbReference type="ARBA" id="ARBA00023163"/>
    </source>
</evidence>
<evidence type="ECO:0000256" key="1">
    <source>
        <dbReference type="ARBA" id="ARBA00011738"/>
    </source>
</evidence>
<feature type="domain" description="Phosphoribosyltransferase" evidence="6">
    <location>
        <begin position="116"/>
        <end position="253"/>
    </location>
</feature>
<dbReference type="RefSeq" id="WP_268751910.1">
    <property type="nucleotide sequence ID" value="NZ_JAPRFQ010000001.1"/>
</dbReference>
<keyword evidence="3" id="KW-0238">DNA-binding</keyword>
<dbReference type="GO" id="GO:0045982">
    <property type="term" value="P:negative regulation of purine nucleobase metabolic process"/>
    <property type="evidence" value="ECO:0007669"/>
    <property type="project" value="InterPro"/>
</dbReference>
<dbReference type="Pfam" id="PF00156">
    <property type="entry name" value="Pribosyltran"/>
    <property type="match status" value="1"/>
</dbReference>
<dbReference type="Gene3D" id="1.10.10.10">
    <property type="entry name" value="Winged helix-like DNA-binding domain superfamily/Winged helix DNA-binding domain"/>
    <property type="match status" value="1"/>
</dbReference>
<comment type="subunit">
    <text evidence="1">Homodimer.</text>
</comment>
<dbReference type="GO" id="GO:0003677">
    <property type="term" value="F:DNA binding"/>
    <property type="evidence" value="ECO:0007669"/>
    <property type="project" value="UniProtKB-KW"/>
</dbReference>
<dbReference type="SUPFAM" id="SSF46785">
    <property type="entry name" value="Winged helix' DNA-binding domain"/>
    <property type="match status" value="1"/>
</dbReference>
<reference evidence="8" key="1">
    <citation type="submission" date="2022-12" db="EMBL/GenBank/DDBJ databases">
        <title>Description and comparative metabolic analysis of Aerococcus sp. nov., isolated from the feces of a pig.</title>
        <authorList>
            <person name="Chang Y.-H."/>
        </authorList>
    </citation>
    <scope>NUCLEOTIDE SEQUENCE</scope>
    <source>
        <strain evidence="8">YH-aer222</strain>
    </source>
</reference>
<dbReference type="CDD" id="cd06223">
    <property type="entry name" value="PRTases_typeI"/>
    <property type="match status" value="1"/>
</dbReference>
<keyword evidence="2" id="KW-0805">Transcription regulation</keyword>
<evidence type="ECO:0000256" key="2">
    <source>
        <dbReference type="ARBA" id="ARBA00023015"/>
    </source>
</evidence>
<dbReference type="Pfam" id="PF09182">
    <property type="entry name" value="PuR_N"/>
    <property type="match status" value="1"/>
</dbReference>